<dbReference type="InterPro" id="IPR005534">
    <property type="entry name" value="Curli_assmbl/transp-comp_CsgG"/>
</dbReference>
<name>X1MJN1_9ZZZZ</name>
<dbReference type="Pfam" id="PF03783">
    <property type="entry name" value="CsgG"/>
    <property type="match status" value="1"/>
</dbReference>
<dbReference type="EMBL" id="BARV01004538">
    <property type="protein sequence ID" value="GAI18281.1"/>
    <property type="molecule type" value="Genomic_DNA"/>
</dbReference>
<dbReference type="AlphaFoldDB" id="X1MJN1"/>
<proteinExistence type="predicted"/>
<protein>
    <submittedName>
        <fullName evidence="1">Uncharacterized protein</fullName>
    </submittedName>
</protein>
<reference evidence="1" key="1">
    <citation type="journal article" date="2014" name="Front. Microbiol.">
        <title>High frequency of phylogenetically diverse reductive dehalogenase-homologous genes in deep subseafloor sedimentary metagenomes.</title>
        <authorList>
            <person name="Kawai M."/>
            <person name="Futagami T."/>
            <person name="Toyoda A."/>
            <person name="Takaki Y."/>
            <person name="Nishi S."/>
            <person name="Hori S."/>
            <person name="Arai W."/>
            <person name="Tsubouchi T."/>
            <person name="Morono Y."/>
            <person name="Uchiyama I."/>
            <person name="Ito T."/>
            <person name="Fujiyama A."/>
            <person name="Inagaki F."/>
            <person name="Takami H."/>
        </authorList>
    </citation>
    <scope>NUCLEOTIDE SEQUENCE</scope>
    <source>
        <strain evidence="1">Expedition CK06-06</strain>
    </source>
</reference>
<comment type="caution">
    <text evidence="1">The sequence shown here is derived from an EMBL/GenBank/DDBJ whole genome shotgun (WGS) entry which is preliminary data.</text>
</comment>
<accession>X1MJN1</accession>
<gene>
    <name evidence="1" type="ORF">S06H3_10005</name>
</gene>
<sequence length="157" mass="17989">MLEFTSYREHIYAGNAVTDEFIRQLIFRDIDVVERERLESLLREQRLAGSKYLDPETVKQVGKILGVDALITGTVTKYIAEGRETIYFRDEDGNIKTEVFLKRAEVGVSARMIDVETGLIVWASSYTYESFDMEGAIRGAASRLLNSLKKVWPRMKL</sequence>
<evidence type="ECO:0000313" key="1">
    <source>
        <dbReference type="EMBL" id="GAI18281.1"/>
    </source>
</evidence>
<organism evidence="1">
    <name type="scientific">marine sediment metagenome</name>
    <dbReference type="NCBI Taxonomy" id="412755"/>
    <lineage>
        <taxon>unclassified sequences</taxon>
        <taxon>metagenomes</taxon>
        <taxon>ecological metagenomes</taxon>
    </lineage>
</organism>
<dbReference type="Gene3D" id="3.40.50.10610">
    <property type="entry name" value="ABC-type transport auxiliary lipoprotein component"/>
    <property type="match status" value="1"/>
</dbReference>
<dbReference type="GO" id="GO:0030288">
    <property type="term" value="C:outer membrane-bounded periplasmic space"/>
    <property type="evidence" value="ECO:0007669"/>
    <property type="project" value="InterPro"/>
</dbReference>